<dbReference type="EMBL" id="MPUH01001301">
    <property type="protein sequence ID" value="OMJ68625.1"/>
    <property type="molecule type" value="Genomic_DNA"/>
</dbReference>
<dbReference type="AlphaFoldDB" id="A0A1R2AW03"/>
<evidence type="ECO:0000313" key="2">
    <source>
        <dbReference type="EMBL" id="OMJ68625.1"/>
    </source>
</evidence>
<name>A0A1R2AW03_9CILI</name>
<feature type="transmembrane region" description="Helical" evidence="1">
    <location>
        <begin position="12"/>
        <end position="32"/>
    </location>
</feature>
<protein>
    <submittedName>
        <fullName evidence="2">Uncharacterized protein</fullName>
    </submittedName>
</protein>
<keyword evidence="1" id="KW-1133">Transmembrane helix</keyword>
<evidence type="ECO:0000313" key="3">
    <source>
        <dbReference type="Proteomes" id="UP000187209"/>
    </source>
</evidence>
<accession>A0A1R2AW03</accession>
<sequence length="332" mass="39355">MKISLWKSIQIILAAHLIGVFFFTTYFFTTFMQNFIQDSNDFIAKVQQRSFIKKSQLDYYIFTQEIKKYDGFGNILGNVLEGNLSYQIINDQDLIKNYDINFYEYRNDSECIDWISKHIFLIDYFYKGMKSISNIYIIYNSTCALTLSSNYSQKFSLNLRESAIKAHAKGRYLSKTSTSEGLNINLLCKDWDFAVICSEIYTSYTNSMFVIDGFEVLWHSNIQDNLVDCEFGNESYPLITSEKKLFRENIIENKEKVRVETWFIKKGEKMYEIFRNAYMDKYDRWNFWFIDNYFQFSLSSLEKTFPTLLAELIIISIILAAYIYDKILVKSI</sequence>
<evidence type="ECO:0000256" key="1">
    <source>
        <dbReference type="SAM" id="Phobius"/>
    </source>
</evidence>
<organism evidence="2 3">
    <name type="scientific">Stentor coeruleus</name>
    <dbReference type="NCBI Taxonomy" id="5963"/>
    <lineage>
        <taxon>Eukaryota</taxon>
        <taxon>Sar</taxon>
        <taxon>Alveolata</taxon>
        <taxon>Ciliophora</taxon>
        <taxon>Postciliodesmatophora</taxon>
        <taxon>Heterotrichea</taxon>
        <taxon>Heterotrichida</taxon>
        <taxon>Stentoridae</taxon>
        <taxon>Stentor</taxon>
    </lineage>
</organism>
<keyword evidence="3" id="KW-1185">Reference proteome</keyword>
<reference evidence="2 3" key="1">
    <citation type="submission" date="2016-11" db="EMBL/GenBank/DDBJ databases">
        <title>The macronuclear genome of Stentor coeruleus: a giant cell with tiny introns.</title>
        <authorList>
            <person name="Slabodnick M."/>
            <person name="Ruby J.G."/>
            <person name="Reiff S.B."/>
            <person name="Swart E.C."/>
            <person name="Gosai S."/>
            <person name="Prabakaran S."/>
            <person name="Witkowska E."/>
            <person name="Larue G.E."/>
            <person name="Fisher S."/>
            <person name="Freeman R.M."/>
            <person name="Gunawardena J."/>
            <person name="Chu W."/>
            <person name="Stover N.A."/>
            <person name="Gregory B.D."/>
            <person name="Nowacki M."/>
            <person name="Derisi J."/>
            <person name="Roy S.W."/>
            <person name="Marshall W.F."/>
            <person name="Sood P."/>
        </authorList>
    </citation>
    <scope>NUCLEOTIDE SEQUENCE [LARGE SCALE GENOMIC DNA]</scope>
    <source>
        <strain evidence="2">WM001</strain>
    </source>
</reference>
<gene>
    <name evidence="2" type="ORF">SteCoe_33856</name>
</gene>
<comment type="caution">
    <text evidence="2">The sequence shown here is derived from an EMBL/GenBank/DDBJ whole genome shotgun (WGS) entry which is preliminary data.</text>
</comment>
<keyword evidence="1" id="KW-0472">Membrane</keyword>
<dbReference type="Proteomes" id="UP000187209">
    <property type="component" value="Unassembled WGS sequence"/>
</dbReference>
<feature type="transmembrane region" description="Helical" evidence="1">
    <location>
        <begin position="305"/>
        <end position="324"/>
    </location>
</feature>
<proteinExistence type="predicted"/>
<keyword evidence="1" id="KW-0812">Transmembrane</keyword>